<accession>A0A6B3QPJ0</accession>
<dbReference type="AlphaFoldDB" id="A0A6B3QPJ0"/>
<dbReference type="EMBL" id="JBIQWK010000015">
    <property type="protein sequence ID" value="MFI0576891.1"/>
    <property type="molecule type" value="Genomic_DNA"/>
</dbReference>
<organism evidence="2">
    <name type="scientific">Streptomyces tendae</name>
    <dbReference type="NCBI Taxonomy" id="1932"/>
    <lineage>
        <taxon>Bacteria</taxon>
        <taxon>Bacillati</taxon>
        <taxon>Actinomycetota</taxon>
        <taxon>Actinomycetes</taxon>
        <taxon>Kitasatosporales</taxon>
        <taxon>Streptomycetaceae</taxon>
        <taxon>Streptomyces</taxon>
    </lineage>
</organism>
<dbReference type="Proteomes" id="UP001610810">
    <property type="component" value="Unassembled WGS sequence"/>
</dbReference>
<name>A0A6B3QPJ0_STRTE</name>
<reference evidence="2" key="1">
    <citation type="journal article" date="2020" name="Microorganisms">
        <title>Isolation, Genomic and Metabolomic Characterization of Streptomyces tendae VITAKN with Quorum Sensing Inhibitory Activity from Southern India.</title>
        <authorList>
            <person name="Ishaque N.M."/>
            <person name="Burgsdorf I."/>
            <person name="Limlingan Malit J.J."/>
            <person name="Saha S."/>
            <person name="Teta R."/>
            <person name="Ewe D."/>
            <person name="Kannabiran K."/>
            <person name="Hrouzek P."/>
            <person name="Steindler L."/>
            <person name="Costantino V."/>
            <person name="Saurav K."/>
        </authorList>
    </citation>
    <scope>NUCLEOTIDE SEQUENCE</scope>
    <source>
        <strain evidence="2">VITAKN</strain>
    </source>
</reference>
<keyword evidence="3" id="KW-1185">Reference proteome</keyword>
<proteinExistence type="predicted"/>
<reference evidence="1 3" key="2">
    <citation type="submission" date="2024-10" db="EMBL/GenBank/DDBJ databases">
        <authorList>
            <person name="Wannawong T."/>
            <person name="Kuncharoen N."/>
            <person name="Mhuantong W."/>
        </authorList>
    </citation>
    <scope>NUCLEOTIDE SEQUENCE [LARGE SCALE GENOMIC DNA]</scope>
    <source>
        <strain evidence="1 3">CALK1-4</strain>
    </source>
</reference>
<dbReference type="RefSeq" id="WP_161378617.1">
    <property type="nucleotide sequence ID" value="NZ_JAAIFS010000005.1"/>
</dbReference>
<evidence type="ECO:0000313" key="1">
    <source>
        <dbReference type="EMBL" id="MFI0576891.1"/>
    </source>
</evidence>
<evidence type="ECO:0000313" key="3">
    <source>
        <dbReference type="Proteomes" id="UP001610810"/>
    </source>
</evidence>
<protein>
    <submittedName>
        <fullName evidence="2">DUF664 domain-containing protein</fullName>
    </submittedName>
</protein>
<gene>
    <name evidence="1" type="ORF">ACH3YB_35270</name>
    <name evidence="2" type="ORF">GUR47_24970</name>
</gene>
<sequence>MPDDEQTGALEEATRMMLDAVAAHRMAVGSHFEELAGLQLDKAAAMLKPDGTVTRTLRELTSQELNFLAYAEASSSPGSVRRHELPSHDTEGGAEVFATWQTVCERSRRATQYLSRSCTRGLLEEAELRKALLHLFGEYARCEAKLQILRNHCE</sequence>
<evidence type="ECO:0000313" key="2">
    <source>
        <dbReference type="EMBL" id="NEV89882.1"/>
    </source>
</evidence>
<comment type="caution">
    <text evidence="2">The sequence shown here is derived from an EMBL/GenBank/DDBJ whole genome shotgun (WGS) entry which is preliminary data.</text>
</comment>
<dbReference type="EMBL" id="JAAIFS010000005">
    <property type="protein sequence ID" value="NEV89882.1"/>
    <property type="molecule type" value="Genomic_DNA"/>
</dbReference>